<organism evidence="1 2">
    <name type="scientific">Pseudolysinimonas yzui</name>
    <dbReference type="NCBI Taxonomy" id="2708254"/>
    <lineage>
        <taxon>Bacteria</taxon>
        <taxon>Bacillati</taxon>
        <taxon>Actinomycetota</taxon>
        <taxon>Actinomycetes</taxon>
        <taxon>Micrococcales</taxon>
        <taxon>Microbacteriaceae</taxon>
        <taxon>Pseudolysinimonas</taxon>
    </lineage>
</organism>
<sequence length="130" mass="14744">MADFRSDRMPSPEGEGRAKTALDSGYETYIKANASVNRRIFGAFPELRTALRGYASARLFDLFGFWVMWRLTGGFEGMQKSLGVSRAGMFRRIAQFREVFGEHPDVYEFPGVTVDPVKFAEGMAERQRNT</sequence>
<dbReference type="EMBL" id="BNAI01000009">
    <property type="protein sequence ID" value="GHF24974.1"/>
    <property type="molecule type" value="Genomic_DNA"/>
</dbReference>
<dbReference type="Proteomes" id="UP000617531">
    <property type="component" value="Unassembled WGS sequence"/>
</dbReference>
<reference evidence="1" key="1">
    <citation type="journal article" date="2014" name="Int. J. Syst. Evol. Microbiol.">
        <title>Complete genome sequence of Corynebacterium casei LMG S-19264T (=DSM 44701T), isolated from a smear-ripened cheese.</title>
        <authorList>
            <consortium name="US DOE Joint Genome Institute (JGI-PGF)"/>
            <person name="Walter F."/>
            <person name="Albersmeier A."/>
            <person name="Kalinowski J."/>
            <person name="Ruckert C."/>
        </authorList>
    </citation>
    <scope>NUCLEOTIDE SEQUENCE</scope>
    <source>
        <strain evidence="1">CGMCC 1.16548</strain>
    </source>
</reference>
<name>A0A8J3GSX1_9MICO</name>
<evidence type="ECO:0000313" key="2">
    <source>
        <dbReference type="Proteomes" id="UP000617531"/>
    </source>
</evidence>
<comment type="caution">
    <text evidence="1">The sequence shown here is derived from an EMBL/GenBank/DDBJ whole genome shotgun (WGS) entry which is preliminary data.</text>
</comment>
<gene>
    <name evidence="1" type="ORF">GCM10011600_27560</name>
</gene>
<dbReference type="AlphaFoldDB" id="A0A8J3GSX1"/>
<accession>A0A8J3GSX1</accession>
<reference evidence="1" key="2">
    <citation type="submission" date="2020-09" db="EMBL/GenBank/DDBJ databases">
        <authorList>
            <person name="Sun Q."/>
            <person name="Zhou Y."/>
        </authorList>
    </citation>
    <scope>NUCLEOTIDE SEQUENCE</scope>
    <source>
        <strain evidence="1">CGMCC 1.16548</strain>
    </source>
</reference>
<evidence type="ECO:0000313" key="1">
    <source>
        <dbReference type="EMBL" id="GHF24974.1"/>
    </source>
</evidence>
<proteinExistence type="predicted"/>
<keyword evidence="2" id="KW-1185">Reference proteome</keyword>
<protein>
    <submittedName>
        <fullName evidence="1">Uncharacterized protein</fullName>
    </submittedName>
</protein>